<gene>
    <name evidence="1" type="ORF">JKP88DRAFT_262013</name>
</gene>
<dbReference type="AlphaFoldDB" id="A0A835ZAS1"/>
<comment type="caution">
    <text evidence="1">The sequence shown here is derived from an EMBL/GenBank/DDBJ whole genome shotgun (WGS) entry which is preliminary data.</text>
</comment>
<protein>
    <submittedName>
        <fullName evidence="1">Uncharacterized protein</fullName>
    </submittedName>
</protein>
<keyword evidence="2" id="KW-1185">Reference proteome</keyword>
<dbReference type="Proteomes" id="UP000664859">
    <property type="component" value="Unassembled WGS sequence"/>
</dbReference>
<evidence type="ECO:0000313" key="1">
    <source>
        <dbReference type="EMBL" id="KAG5189613.1"/>
    </source>
</evidence>
<organism evidence="1 2">
    <name type="scientific">Tribonema minus</name>
    <dbReference type="NCBI Taxonomy" id="303371"/>
    <lineage>
        <taxon>Eukaryota</taxon>
        <taxon>Sar</taxon>
        <taxon>Stramenopiles</taxon>
        <taxon>Ochrophyta</taxon>
        <taxon>PX clade</taxon>
        <taxon>Xanthophyceae</taxon>
        <taxon>Tribonematales</taxon>
        <taxon>Tribonemataceae</taxon>
        <taxon>Tribonema</taxon>
    </lineage>
</organism>
<evidence type="ECO:0000313" key="2">
    <source>
        <dbReference type="Proteomes" id="UP000664859"/>
    </source>
</evidence>
<accession>A0A835ZAS1</accession>
<name>A0A835ZAS1_9STRA</name>
<reference evidence="1" key="1">
    <citation type="submission" date="2021-02" db="EMBL/GenBank/DDBJ databases">
        <title>First Annotated Genome of the Yellow-green Alga Tribonema minus.</title>
        <authorList>
            <person name="Mahan K.M."/>
        </authorList>
    </citation>
    <scope>NUCLEOTIDE SEQUENCE</scope>
    <source>
        <strain evidence="1">UTEX B ZZ1240</strain>
    </source>
</reference>
<proteinExistence type="predicted"/>
<sequence>MDVQAALDKLCKFLAQPKKLPKAVPLTITLAKSEFREATAPLFLSALRRTMDAWSDPSTTDALAARPHLQQLAFDLADACQAAVIANGGGGGGGGGRYSGGGSAAAVAAMRTWAGCWRLCGQLLEADDSFAFAKACKTLTAMVQSLPPPPPDAEPRDSDASVPAAAAAAAADDDTAAAAAVVALRVAYSRTALPWARASAEAVLNVARDARLRFPPGALRGAVDGWTAALLRRAAEPEGLRERAVRVKDSMAHPLLNRAGQTRR</sequence>
<dbReference type="EMBL" id="JAFCMP010000046">
    <property type="protein sequence ID" value="KAG5189613.1"/>
    <property type="molecule type" value="Genomic_DNA"/>
</dbReference>